<keyword evidence="4 6" id="KW-0833">Ubl conjugation pathway</keyword>
<evidence type="ECO:0000256" key="1">
    <source>
        <dbReference type="ARBA" id="ARBA00007778"/>
    </source>
</evidence>
<dbReference type="CDD" id="cd01612">
    <property type="entry name" value="Ubl_ATG12"/>
    <property type="match status" value="1"/>
</dbReference>
<dbReference type="GO" id="GO:0034045">
    <property type="term" value="C:phagophore assembly site membrane"/>
    <property type="evidence" value="ECO:0007669"/>
    <property type="project" value="UniProtKB-SubCell"/>
</dbReference>
<dbReference type="GO" id="GO:0034274">
    <property type="term" value="C:Atg12-Atg5-Atg16 complex"/>
    <property type="evidence" value="ECO:0007669"/>
    <property type="project" value="TreeGrafter"/>
</dbReference>
<dbReference type="GO" id="GO:0000045">
    <property type="term" value="P:autophagosome assembly"/>
    <property type="evidence" value="ECO:0007669"/>
    <property type="project" value="InterPro"/>
</dbReference>
<dbReference type="AlphaFoldDB" id="A0A9P4IF67"/>
<dbReference type="GO" id="GO:0000422">
    <property type="term" value="P:autophagy of mitochondrion"/>
    <property type="evidence" value="ECO:0007669"/>
    <property type="project" value="TreeGrafter"/>
</dbReference>
<keyword evidence="5 6" id="KW-0072">Autophagy</keyword>
<keyword evidence="6" id="KW-0813">Transport</keyword>
<dbReference type="InterPro" id="IPR007242">
    <property type="entry name" value="Atg12"/>
</dbReference>
<dbReference type="GO" id="GO:0000421">
    <property type="term" value="C:autophagosome membrane"/>
    <property type="evidence" value="ECO:0007669"/>
    <property type="project" value="TreeGrafter"/>
</dbReference>
<dbReference type="OrthoDB" id="10003551at2759"/>
<evidence type="ECO:0000256" key="2">
    <source>
        <dbReference type="ARBA" id="ARBA00015875"/>
    </source>
</evidence>
<gene>
    <name evidence="8" type="ORF">NA57DRAFT_57341</name>
</gene>
<keyword evidence="6" id="KW-0472">Membrane</keyword>
<keyword evidence="3 6" id="KW-1017">Isopeptide bond</keyword>
<dbReference type="EMBL" id="ML978127">
    <property type="protein sequence ID" value="KAF2098175.1"/>
    <property type="molecule type" value="Genomic_DNA"/>
</dbReference>
<accession>A0A9P4IF67</accession>
<evidence type="ECO:0000313" key="9">
    <source>
        <dbReference type="Proteomes" id="UP000799772"/>
    </source>
</evidence>
<dbReference type="GO" id="GO:0034727">
    <property type="term" value="P:piecemeal microautophagy of the nucleus"/>
    <property type="evidence" value="ECO:0007669"/>
    <property type="project" value="TreeGrafter"/>
</dbReference>
<evidence type="ECO:0000313" key="8">
    <source>
        <dbReference type="EMBL" id="KAF2098175.1"/>
    </source>
</evidence>
<comment type="subunit">
    <text evidence="6">Forms a conjugate with ATG5.</text>
</comment>
<name>A0A9P4IF67_9PEZI</name>
<dbReference type="Pfam" id="PF04110">
    <property type="entry name" value="APG12"/>
    <property type="match status" value="1"/>
</dbReference>
<dbReference type="GO" id="GO:0097352">
    <property type="term" value="P:autophagosome maturation"/>
    <property type="evidence" value="ECO:0007669"/>
    <property type="project" value="TreeGrafter"/>
</dbReference>
<feature type="region of interest" description="Disordered" evidence="7">
    <location>
        <begin position="1"/>
        <end position="44"/>
    </location>
</feature>
<evidence type="ECO:0000256" key="3">
    <source>
        <dbReference type="ARBA" id="ARBA00022499"/>
    </source>
</evidence>
<dbReference type="Proteomes" id="UP000799772">
    <property type="component" value="Unassembled WGS sequence"/>
</dbReference>
<dbReference type="Gene3D" id="3.10.20.90">
    <property type="entry name" value="Phosphatidylinositol 3-kinase Catalytic Subunit, Chain A, domain 1"/>
    <property type="match status" value="1"/>
</dbReference>
<evidence type="ECO:0000256" key="6">
    <source>
        <dbReference type="RuleBase" id="RU361201"/>
    </source>
</evidence>
<reference evidence="8" key="1">
    <citation type="journal article" date="2020" name="Stud. Mycol.">
        <title>101 Dothideomycetes genomes: a test case for predicting lifestyles and emergence of pathogens.</title>
        <authorList>
            <person name="Haridas S."/>
            <person name="Albert R."/>
            <person name="Binder M."/>
            <person name="Bloem J."/>
            <person name="Labutti K."/>
            <person name="Salamov A."/>
            <person name="Andreopoulos B."/>
            <person name="Baker S."/>
            <person name="Barry K."/>
            <person name="Bills G."/>
            <person name="Bluhm B."/>
            <person name="Cannon C."/>
            <person name="Castanera R."/>
            <person name="Culley D."/>
            <person name="Daum C."/>
            <person name="Ezra D."/>
            <person name="Gonzalez J."/>
            <person name="Henrissat B."/>
            <person name="Kuo A."/>
            <person name="Liang C."/>
            <person name="Lipzen A."/>
            <person name="Lutzoni F."/>
            <person name="Magnuson J."/>
            <person name="Mondo S."/>
            <person name="Nolan M."/>
            <person name="Ohm R."/>
            <person name="Pangilinan J."/>
            <person name="Park H.-J."/>
            <person name="Ramirez L."/>
            <person name="Alfaro M."/>
            <person name="Sun H."/>
            <person name="Tritt A."/>
            <person name="Yoshinaga Y."/>
            <person name="Zwiers L.-H."/>
            <person name="Turgeon B."/>
            <person name="Goodwin S."/>
            <person name="Spatafora J."/>
            <person name="Crous P."/>
            <person name="Grigoriev I."/>
        </authorList>
    </citation>
    <scope>NUCLEOTIDE SEQUENCE</scope>
    <source>
        <strain evidence="8">CBS 133067</strain>
    </source>
</reference>
<keyword evidence="6" id="KW-0653">Protein transport</keyword>
<keyword evidence="9" id="KW-1185">Reference proteome</keyword>
<dbReference type="GO" id="GO:0015031">
    <property type="term" value="P:protein transport"/>
    <property type="evidence" value="ECO:0007669"/>
    <property type="project" value="UniProtKB-KW"/>
</dbReference>
<organism evidence="8 9">
    <name type="scientific">Rhizodiscina lignyota</name>
    <dbReference type="NCBI Taxonomy" id="1504668"/>
    <lineage>
        <taxon>Eukaryota</taxon>
        <taxon>Fungi</taxon>
        <taxon>Dikarya</taxon>
        <taxon>Ascomycota</taxon>
        <taxon>Pezizomycotina</taxon>
        <taxon>Dothideomycetes</taxon>
        <taxon>Pleosporomycetidae</taxon>
        <taxon>Aulographales</taxon>
        <taxon>Rhizodiscinaceae</taxon>
        <taxon>Rhizodiscina</taxon>
    </lineage>
</organism>
<proteinExistence type="inferred from homology"/>
<comment type="function">
    <text evidence="6">Ubiquitin-like protein involved in cytoplasm to vacuole transport (Cvt), autophagy vesicles formation, mitophagy, and nucleophagy.</text>
</comment>
<dbReference type="GO" id="GO:0061723">
    <property type="term" value="P:glycophagy"/>
    <property type="evidence" value="ECO:0007669"/>
    <property type="project" value="TreeGrafter"/>
</dbReference>
<evidence type="ECO:0000256" key="7">
    <source>
        <dbReference type="SAM" id="MobiDB-lite"/>
    </source>
</evidence>
<protein>
    <recommendedName>
        <fullName evidence="2 6">Ubiquitin-like protein ATG12</fullName>
    </recommendedName>
</protein>
<comment type="caution">
    <text evidence="8">The sequence shown here is derived from an EMBL/GenBank/DDBJ whole genome shotgun (WGS) entry which is preliminary data.</text>
</comment>
<dbReference type="SUPFAM" id="SSF54236">
    <property type="entry name" value="Ubiquitin-like"/>
    <property type="match status" value="1"/>
</dbReference>
<evidence type="ECO:0000256" key="5">
    <source>
        <dbReference type="ARBA" id="ARBA00023006"/>
    </source>
</evidence>
<feature type="compositionally biased region" description="Acidic residues" evidence="7">
    <location>
        <begin position="33"/>
        <end position="44"/>
    </location>
</feature>
<sequence>MSSPRPKPATPSRSTLTPSPAPSGGGEGRSLEEPDVEPDTEQDADLPLTMAASVVLTSLPKDAHEALEAVGKEGEGEKVTVRLVPLGAAKPLKQNRFKITASKRFDTVIRNLRRRVGVREAESIFCYINQTFSPAPDEGVGNLWKCFKTNDELVVHYAITPTYG</sequence>
<dbReference type="PANTHER" id="PTHR13385:SF0">
    <property type="entry name" value="UBIQUITIN-LIKE PROTEIN ATG12"/>
    <property type="match status" value="1"/>
</dbReference>
<dbReference type="GO" id="GO:0019776">
    <property type="term" value="F:Atg8-family ligase activity"/>
    <property type="evidence" value="ECO:0007669"/>
    <property type="project" value="TreeGrafter"/>
</dbReference>
<comment type="similarity">
    <text evidence="1 6">Belongs to the ATG12 family.</text>
</comment>
<dbReference type="InterPro" id="IPR029071">
    <property type="entry name" value="Ubiquitin-like_domsf"/>
</dbReference>
<comment type="subcellular location">
    <subcellularLocation>
        <location evidence="6">Preautophagosomal structure membrane</location>
        <topology evidence="6">Peripheral membrane protein</topology>
    </subcellularLocation>
</comment>
<dbReference type="PANTHER" id="PTHR13385">
    <property type="entry name" value="AUTOPHAGY PROTEIN 12"/>
    <property type="match status" value="1"/>
</dbReference>
<evidence type="ECO:0000256" key="4">
    <source>
        <dbReference type="ARBA" id="ARBA00022786"/>
    </source>
</evidence>